<dbReference type="EMBL" id="SRRQ01000005">
    <property type="protein sequence ID" value="TWW11109.1"/>
    <property type="molecule type" value="Genomic_DNA"/>
</dbReference>
<sequence length="188" mass="21608">MLKKFKARVKQIIPDFRIDEPARTLVFQNHRIQIRNETYFMTRAVVPDIPELLEIEKAVYDGKSPWSAKIFEGEICQKGRTLYLVLRKEDKMLGFIGCSTDALTGDVHITNIAVLPECQGRGMGNFLVTAITKRARLMKFKTVSLEVRRDNQAALNLYHQLGFNKVGIQENYYVEDGQDAVDMLLKLR</sequence>
<keyword evidence="1" id="KW-0808">Transferase</keyword>
<dbReference type="EC" id="2.3.1.267" evidence="1"/>
<evidence type="ECO:0000313" key="1">
    <source>
        <dbReference type="EMBL" id="TWW11109.1"/>
    </source>
</evidence>
<protein>
    <submittedName>
        <fullName evidence="1">Ribosomal-protein-alanine acetyltransferase</fullName>
        <ecNumber evidence="1">2.3.1.267</ecNumber>
    </submittedName>
</protein>
<dbReference type="InterPro" id="IPR016181">
    <property type="entry name" value="Acyl_CoA_acyltransferase"/>
</dbReference>
<evidence type="ECO:0000313" key="2">
    <source>
        <dbReference type="Proteomes" id="UP000321659"/>
    </source>
</evidence>
<proteinExistence type="predicted"/>
<name>A0A2C8EQE2_9LACO</name>
<dbReference type="PANTHER" id="PTHR47542">
    <property type="entry name" value="ACYL-COA N-ACYLTRANSFERASES (NAT) SUPERFAMILY PROTEIN"/>
    <property type="match status" value="1"/>
</dbReference>
<dbReference type="Pfam" id="PF00583">
    <property type="entry name" value="Acetyltransf_1"/>
    <property type="match status" value="1"/>
</dbReference>
<dbReference type="PROSITE" id="PS51186">
    <property type="entry name" value="GNAT"/>
    <property type="match status" value="1"/>
</dbReference>
<keyword evidence="1" id="KW-0012">Acyltransferase</keyword>
<dbReference type="Gene3D" id="3.40.630.30">
    <property type="match status" value="1"/>
</dbReference>
<dbReference type="GO" id="GO:0008999">
    <property type="term" value="F:protein-N-terminal-alanine acetyltransferase activity"/>
    <property type="evidence" value="ECO:0007669"/>
    <property type="project" value="UniProtKB-EC"/>
</dbReference>
<reference evidence="1 2" key="1">
    <citation type="submission" date="2019-04" db="EMBL/GenBank/DDBJ databases">
        <title>In vitro growth and metabolic characteristics of meat-borne Lactobacillus algidus strains.</title>
        <authorList>
            <person name="Sade E."/>
            <person name="Per J."/>
            <person name="Tytti H."/>
            <person name="Johanna B.K."/>
        </authorList>
    </citation>
    <scope>NUCLEOTIDE SEQUENCE [LARGE SCALE GENOMIC DNA]</scope>
    <source>
        <strain evidence="1 2">LTS37-1</strain>
    </source>
</reference>
<dbReference type="NCBIfam" id="TIGR01575">
    <property type="entry name" value="rimI"/>
    <property type="match status" value="1"/>
</dbReference>
<accession>A0A2C8EQE2</accession>
<dbReference type="GeneID" id="83548962"/>
<dbReference type="RefSeq" id="WP_112251112.1">
    <property type="nucleotide sequence ID" value="NZ_CBCRTS010000010.1"/>
</dbReference>
<dbReference type="AlphaFoldDB" id="A0A2C8EQE2"/>
<dbReference type="Proteomes" id="UP000321659">
    <property type="component" value="Unassembled WGS sequence"/>
</dbReference>
<organism evidence="1 2">
    <name type="scientific">Dellaglioa algida</name>
    <dbReference type="NCBI Taxonomy" id="105612"/>
    <lineage>
        <taxon>Bacteria</taxon>
        <taxon>Bacillati</taxon>
        <taxon>Bacillota</taxon>
        <taxon>Bacilli</taxon>
        <taxon>Lactobacillales</taxon>
        <taxon>Lactobacillaceae</taxon>
        <taxon>Dellaglioa</taxon>
    </lineage>
</organism>
<dbReference type="SUPFAM" id="SSF55729">
    <property type="entry name" value="Acyl-CoA N-acyltransferases (Nat)"/>
    <property type="match status" value="1"/>
</dbReference>
<dbReference type="InterPro" id="IPR006464">
    <property type="entry name" value="AcTrfase_RimI/Ard1"/>
</dbReference>
<dbReference type="PANTHER" id="PTHR47542:SF2">
    <property type="entry name" value="ACYL-COA N-ACYLTRANSFERASES (NAT) SUPERFAMILY PROTEIN"/>
    <property type="match status" value="1"/>
</dbReference>
<dbReference type="InterPro" id="IPR000182">
    <property type="entry name" value="GNAT_dom"/>
</dbReference>
<dbReference type="CDD" id="cd04301">
    <property type="entry name" value="NAT_SF"/>
    <property type="match status" value="1"/>
</dbReference>
<comment type="caution">
    <text evidence="1">The sequence shown here is derived from an EMBL/GenBank/DDBJ whole genome shotgun (WGS) entry which is preliminary data.</text>
</comment>
<gene>
    <name evidence="1" type="primary">rimI1</name>
    <name evidence="1" type="ORF">LABALGLTS371_08920</name>
</gene>